<accession>N0DZL0</accession>
<evidence type="ECO:0000313" key="2">
    <source>
        <dbReference type="EMBL" id="CCH68775.1"/>
    </source>
</evidence>
<name>N0DZL0_9MICO</name>
<evidence type="ECO:0000313" key="3">
    <source>
        <dbReference type="Proteomes" id="UP000013167"/>
    </source>
</evidence>
<sequence>MCRGDPAPRHTGGNSGPGRCNTDPAPPRPMTLSRPIGMPSARTWRPTRPSATPSGVASRPLTRAQRAVLVLRYYADFSGVGSVNVSGRHTESALLVSFGRWGRGRHTESALLVSFGRWGSGRHTVSA</sequence>
<gene>
    <name evidence="2" type="ORF">BN10_1170021</name>
</gene>
<dbReference type="AlphaFoldDB" id="N0DZL0"/>
<reference evidence="2 3" key="1">
    <citation type="journal article" date="2013" name="ISME J.">
        <title>A metabolic model for members of the genus Tetrasphaera involved in enhanced biological phosphorus removal.</title>
        <authorList>
            <person name="Kristiansen R."/>
            <person name="Nguyen H.T.T."/>
            <person name="Saunders A.M."/>
            <person name="Nielsen J.L."/>
            <person name="Wimmer R."/>
            <person name="Le V.Q."/>
            <person name="McIlroy S.J."/>
            <person name="Petrovski S."/>
            <person name="Seviour R.J."/>
            <person name="Calteau A."/>
            <person name="Nielsen K.L."/>
            <person name="Nielsen P.H."/>
        </authorList>
    </citation>
    <scope>NUCLEOTIDE SEQUENCE [LARGE SCALE GENOMIC DNA]</scope>
    <source>
        <strain evidence="2 3">Lp2</strain>
    </source>
</reference>
<keyword evidence="3" id="KW-1185">Reference proteome</keyword>
<protein>
    <submittedName>
        <fullName evidence="2">Uncharacterized protein</fullName>
    </submittedName>
</protein>
<proteinExistence type="predicted"/>
<dbReference type="HOGENOM" id="CLU_1969462_0_0_11"/>
<feature type="region of interest" description="Disordered" evidence="1">
    <location>
        <begin position="1"/>
        <end position="61"/>
    </location>
</feature>
<evidence type="ECO:0000256" key="1">
    <source>
        <dbReference type="SAM" id="MobiDB-lite"/>
    </source>
</evidence>
<dbReference type="EMBL" id="CAIZ01000021">
    <property type="protein sequence ID" value="CCH68775.1"/>
    <property type="molecule type" value="Genomic_DNA"/>
</dbReference>
<dbReference type="STRING" id="1193181.BN10_1170021"/>
<organism evidence="2 3">
    <name type="scientific">Phycicoccus elongatus Lp2</name>
    <dbReference type="NCBI Taxonomy" id="1193181"/>
    <lineage>
        <taxon>Bacteria</taxon>
        <taxon>Bacillati</taxon>
        <taxon>Actinomycetota</taxon>
        <taxon>Actinomycetes</taxon>
        <taxon>Micrococcales</taxon>
        <taxon>Intrasporangiaceae</taxon>
        <taxon>Phycicoccus</taxon>
    </lineage>
</organism>
<comment type="caution">
    <text evidence="2">The sequence shown here is derived from an EMBL/GenBank/DDBJ whole genome shotgun (WGS) entry which is preliminary data.</text>
</comment>
<dbReference type="Proteomes" id="UP000013167">
    <property type="component" value="Unassembled WGS sequence"/>
</dbReference>